<dbReference type="AlphaFoldDB" id="A0A4Y8QA77"/>
<dbReference type="RefSeq" id="WP_134750303.1">
    <property type="nucleotide sequence ID" value="NZ_MYFO02000008.1"/>
</dbReference>
<keyword evidence="1" id="KW-1133">Transmembrane helix</keyword>
<dbReference type="Gene3D" id="1.10.238.10">
    <property type="entry name" value="EF-hand"/>
    <property type="match status" value="1"/>
</dbReference>
<dbReference type="OrthoDB" id="7356823at2"/>
<dbReference type="Proteomes" id="UP000298246">
    <property type="component" value="Unassembled WGS sequence"/>
</dbReference>
<gene>
    <name evidence="3" type="ORF">B5M42_04835</name>
</gene>
<evidence type="ECO:0000313" key="3">
    <source>
        <dbReference type="EMBL" id="TFE90596.1"/>
    </source>
</evidence>
<dbReference type="Pfam" id="PF13202">
    <property type="entry name" value="EF-hand_5"/>
    <property type="match status" value="2"/>
</dbReference>
<proteinExistence type="predicted"/>
<evidence type="ECO:0000256" key="1">
    <source>
        <dbReference type="SAM" id="Phobius"/>
    </source>
</evidence>
<comment type="caution">
    <text evidence="3">The sequence shown here is derived from an EMBL/GenBank/DDBJ whole genome shotgun (WGS) entry which is preliminary data.</text>
</comment>
<keyword evidence="4" id="KW-1185">Reference proteome</keyword>
<dbReference type="PROSITE" id="PS00018">
    <property type="entry name" value="EF_HAND_1"/>
    <property type="match status" value="2"/>
</dbReference>
<feature type="domain" description="EF-hand" evidence="2">
    <location>
        <begin position="108"/>
        <end position="135"/>
    </location>
</feature>
<protein>
    <recommendedName>
        <fullName evidence="2">EF-hand domain-containing protein</fullName>
    </recommendedName>
</protein>
<dbReference type="SUPFAM" id="SSF47473">
    <property type="entry name" value="EF-hand"/>
    <property type="match status" value="1"/>
</dbReference>
<dbReference type="InterPro" id="IPR011992">
    <property type="entry name" value="EF-hand-dom_pair"/>
</dbReference>
<organism evidence="3 4">
    <name type="scientific">Paenibacillus athensensis</name>
    <dbReference type="NCBI Taxonomy" id="1967502"/>
    <lineage>
        <taxon>Bacteria</taxon>
        <taxon>Bacillati</taxon>
        <taxon>Bacillota</taxon>
        <taxon>Bacilli</taxon>
        <taxon>Bacillales</taxon>
        <taxon>Paenibacillaceae</taxon>
        <taxon>Paenibacillus</taxon>
    </lineage>
</organism>
<keyword evidence="1" id="KW-0812">Transmembrane</keyword>
<name>A0A4Y8QA77_9BACL</name>
<dbReference type="InterPro" id="IPR002048">
    <property type="entry name" value="EF_hand_dom"/>
</dbReference>
<feature type="transmembrane region" description="Helical" evidence="1">
    <location>
        <begin position="22"/>
        <end position="40"/>
    </location>
</feature>
<evidence type="ECO:0000313" key="4">
    <source>
        <dbReference type="Proteomes" id="UP000298246"/>
    </source>
</evidence>
<reference evidence="3 4" key="1">
    <citation type="submission" date="2017-03" db="EMBL/GenBank/DDBJ databases">
        <title>Isolation of Levoglucosan Utilizing Bacteria.</title>
        <authorList>
            <person name="Arya A.S."/>
        </authorList>
    </citation>
    <scope>NUCLEOTIDE SEQUENCE [LARGE SCALE GENOMIC DNA]</scope>
    <source>
        <strain evidence="3 4">MEC069</strain>
    </source>
</reference>
<dbReference type="GO" id="GO:0005509">
    <property type="term" value="F:calcium ion binding"/>
    <property type="evidence" value="ECO:0007669"/>
    <property type="project" value="InterPro"/>
</dbReference>
<keyword evidence="1" id="KW-0472">Membrane</keyword>
<dbReference type="InterPro" id="IPR018247">
    <property type="entry name" value="EF_Hand_1_Ca_BS"/>
</dbReference>
<accession>A0A4Y8QA77</accession>
<dbReference type="EMBL" id="MYFO01000004">
    <property type="protein sequence ID" value="TFE90596.1"/>
    <property type="molecule type" value="Genomic_DNA"/>
</dbReference>
<sequence length="218" mass="23053">MQFRQRSGNGDATPRTILEDEVLSVVYANFGFILFVLLTAKASRKEVGKLVPDGSEPDSFNRMLDRMRPSPGQAGSASSESALNALVRLGASSKAHGVELAQEWRSVIFQLSDSDGNGSVSRAELQQSVVAGGGTAEDADGLYALLNRYASSDAQDGELTVDSFRQNLAASSMDGGFTAVLANWLDANGDGEVSMDELDALLDTLRKAGKASRDTDVG</sequence>
<dbReference type="PROSITE" id="PS50222">
    <property type="entry name" value="EF_HAND_2"/>
    <property type="match status" value="1"/>
</dbReference>
<evidence type="ECO:0000259" key="2">
    <source>
        <dbReference type="PROSITE" id="PS50222"/>
    </source>
</evidence>